<keyword evidence="2" id="KW-1133">Transmembrane helix</keyword>
<dbReference type="EMBL" id="JAPDFW010000125">
    <property type="protein sequence ID" value="KAJ5067740.1"/>
    <property type="molecule type" value="Genomic_DNA"/>
</dbReference>
<dbReference type="SUPFAM" id="SSF63707">
    <property type="entry name" value="Ganglioside M2 (gm2) activator"/>
    <property type="match status" value="1"/>
</dbReference>
<keyword evidence="1 3" id="KW-0732">Signal</keyword>
<keyword evidence="5" id="KW-1185">Reference proteome</keyword>
<gene>
    <name evidence="4" type="ORF">M0811_02930</name>
</gene>
<feature type="signal peptide" evidence="3">
    <location>
        <begin position="1"/>
        <end position="19"/>
    </location>
</feature>
<keyword evidence="2" id="KW-0472">Membrane</keyword>
<reference evidence="4" key="1">
    <citation type="submission" date="2022-10" db="EMBL/GenBank/DDBJ databases">
        <title>Novel sulphate-reducing endosymbionts in the free-living metamonad Anaeramoeba.</title>
        <authorList>
            <person name="Jerlstrom-Hultqvist J."/>
            <person name="Cepicka I."/>
            <person name="Gallot-Lavallee L."/>
            <person name="Salas-Leiva D."/>
            <person name="Curtis B.A."/>
            <person name="Zahonova K."/>
            <person name="Pipaliya S."/>
            <person name="Dacks J."/>
            <person name="Roger A.J."/>
        </authorList>
    </citation>
    <scope>NUCLEOTIDE SEQUENCE</scope>
    <source>
        <strain evidence="4">BMAN</strain>
    </source>
</reference>
<comment type="caution">
    <text evidence="4">The sequence shown here is derived from an EMBL/GenBank/DDBJ whole genome shotgun (WGS) entry which is preliminary data.</text>
</comment>
<feature type="transmembrane region" description="Helical" evidence="2">
    <location>
        <begin position="365"/>
        <end position="388"/>
    </location>
</feature>
<evidence type="ECO:0000313" key="4">
    <source>
        <dbReference type="EMBL" id="KAJ5067740.1"/>
    </source>
</evidence>
<dbReference type="InterPro" id="IPR036846">
    <property type="entry name" value="GM2-AP_sf"/>
</dbReference>
<dbReference type="OrthoDB" id="6409159at2759"/>
<feature type="chain" id="PRO_5040401390" evidence="3">
    <location>
        <begin position="20"/>
        <end position="421"/>
    </location>
</feature>
<evidence type="ECO:0000313" key="5">
    <source>
        <dbReference type="Proteomes" id="UP001149090"/>
    </source>
</evidence>
<proteinExistence type="predicted"/>
<organism evidence="4 5">
    <name type="scientific">Anaeramoeba ignava</name>
    <name type="common">Anaerobic marine amoeba</name>
    <dbReference type="NCBI Taxonomy" id="1746090"/>
    <lineage>
        <taxon>Eukaryota</taxon>
        <taxon>Metamonada</taxon>
        <taxon>Anaeramoebidae</taxon>
        <taxon>Anaeramoeba</taxon>
    </lineage>
</organism>
<dbReference type="Proteomes" id="UP001149090">
    <property type="component" value="Unassembled WGS sequence"/>
</dbReference>
<protein>
    <submittedName>
        <fullName evidence="4">Uncharacterized protein</fullName>
    </submittedName>
</protein>
<keyword evidence="2" id="KW-0812">Transmembrane</keyword>
<name>A0A9Q0L986_ANAIG</name>
<evidence type="ECO:0000256" key="2">
    <source>
        <dbReference type="SAM" id="Phobius"/>
    </source>
</evidence>
<sequence>MKLLTTFLFLVILLSFSFASFFSHNCGEDTDPMVVQYYDFPDDFLRIDQPLTFSFNYSLAPGSSMQQGSTVTFTIWYQDFTGDPWMVIPADVCSISNQVKCPVLPGNYTWEETNFQVPDFPLGQWKAQILITNSTTRFICNEIYFTTNNGSSPYPPSCEFNSSYEFKTFLPESNVHFENSDVTNRQMGDWLQIGSLGSWGNWDNISFTSMTETPDNSFGNTLNASQFLWAVNATISEILTDSTYYAYQYSGNFWIGSVELDMNSWRFPFIKGDIVFVEKYLKSNLALSSLLGKVDVIPASSFPIGWDGPVLFGRLNPGKVTIDIGTRILTISKSGILCQCPVDVCGVCGGDGSTCQTSTSKSKTGIIAASVVVPVVVISVLIIVFVIYPKRKAKKKMADDIMNPNLSSQKSGNWTQIADIN</sequence>
<dbReference type="Gene3D" id="2.70.220.10">
    <property type="entry name" value="Ganglioside GM2 activator"/>
    <property type="match status" value="1"/>
</dbReference>
<evidence type="ECO:0000256" key="3">
    <source>
        <dbReference type="SAM" id="SignalP"/>
    </source>
</evidence>
<evidence type="ECO:0000256" key="1">
    <source>
        <dbReference type="ARBA" id="ARBA00022729"/>
    </source>
</evidence>
<dbReference type="AlphaFoldDB" id="A0A9Q0L986"/>
<accession>A0A9Q0L986</accession>